<organism evidence="2 3">
    <name type="scientific">Lactobacillus helveticus CIRM-BIA 953</name>
    <dbReference type="NCBI Taxonomy" id="1226335"/>
    <lineage>
        <taxon>Bacteria</taxon>
        <taxon>Bacillati</taxon>
        <taxon>Bacillota</taxon>
        <taxon>Bacilli</taxon>
        <taxon>Lactobacillales</taxon>
        <taxon>Lactobacillaceae</taxon>
        <taxon>Lactobacillus</taxon>
    </lineage>
</organism>
<dbReference type="AlphaFoldDB" id="U4QL63"/>
<sequence length="49" mass="6005">MLKGIKLRLYPNKIQQNQLEQMFGNDRFVWNQMLAMMNERYQNNKALPF</sequence>
<dbReference type="EMBL" id="CBUH010000086">
    <property type="protein sequence ID" value="CDI42254.1"/>
    <property type="molecule type" value="Genomic_DNA"/>
</dbReference>
<reference evidence="2 3" key="1">
    <citation type="submission" date="2013-09" db="EMBL/GenBank/DDBJ databases">
        <title>Draft Genome Sequence of five Lactobacillus helveticus strains CIRM-BIA 101T, 103, 104, 951 and 953 isolated from milk product.</title>
        <authorList>
            <person name="Valence F."/>
            <person name="Chuat V."/>
            <person name="Ma L."/>
            <person name="Creno S."/>
            <person name="Falentin H."/>
            <person name="Lortal S."/>
            <person name="Bizet C."/>
            <person name="Clermont D."/>
            <person name="Loux V."/>
            <person name="Bouchier C."/>
            <person name="Cousin S."/>
        </authorList>
    </citation>
    <scope>NUCLEOTIDE SEQUENCE [LARGE SCALE GENOMIC DNA]</scope>
    <source>
        <strain evidence="2 3">CIRM-BIA 953</strain>
    </source>
</reference>
<dbReference type="Proteomes" id="UP000017243">
    <property type="component" value="Unassembled WGS sequence"/>
</dbReference>
<gene>
    <name evidence="2" type="ORF">LHCIRMBIA953_00589</name>
</gene>
<comment type="caution">
    <text evidence="2">The sequence shown here is derived from an EMBL/GenBank/DDBJ whole genome shotgun (WGS) entry which is preliminary data.</text>
</comment>
<evidence type="ECO:0000313" key="2">
    <source>
        <dbReference type="EMBL" id="CDI42254.1"/>
    </source>
</evidence>
<evidence type="ECO:0000313" key="3">
    <source>
        <dbReference type="Proteomes" id="UP000017243"/>
    </source>
</evidence>
<feature type="domain" description="Transposase putative helix-turn-helix" evidence="1">
    <location>
        <begin position="1"/>
        <end position="45"/>
    </location>
</feature>
<accession>U4QL63</accession>
<proteinExistence type="predicted"/>
<name>U4QL63_LACHE</name>
<evidence type="ECO:0000259" key="1">
    <source>
        <dbReference type="Pfam" id="PF12323"/>
    </source>
</evidence>
<dbReference type="InterPro" id="IPR021027">
    <property type="entry name" value="Transposase_put_HTH"/>
</dbReference>
<protein>
    <submittedName>
        <fullName evidence="2">Transposase</fullName>
    </submittedName>
</protein>
<dbReference type="Pfam" id="PF12323">
    <property type="entry name" value="HTH_OrfB_IS605"/>
    <property type="match status" value="1"/>
</dbReference>